<name>A0ABW5XBD6_9MICO</name>
<feature type="compositionally biased region" description="Polar residues" evidence="1">
    <location>
        <begin position="282"/>
        <end position="298"/>
    </location>
</feature>
<dbReference type="InterPro" id="IPR010994">
    <property type="entry name" value="RuvA_2-like"/>
</dbReference>
<dbReference type="InterPro" id="IPR051675">
    <property type="entry name" value="Endo/Exo/Phosphatase_dom_1"/>
</dbReference>
<dbReference type="Gene3D" id="1.10.150.320">
    <property type="entry name" value="Photosystem II 12 kDa extrinsic protein"/>
    <property type="match status" value="1"/>
</dbReference>
<organism evidence="4 5">
    <name type="scientific">Populibacterium corticicola</name>
    <dbReference type="NCBI Taxonomy" id="1812826"/>
    <lineage>
        <taxon>Bacteria</taxon>
        <taxon>Bacillati</taxon>
        <taxon>Actinomycetota</taxon>
        <taxon>Actinomycetes</taxon>
        <taxon>Micrococcales</taxon>
        <taxon>Jonesiaceae</taxon>
        <taxon>Populibacterium</taxon>
    </lineage>
</organism>
<sequence length="369" mass="38456">MSESIETRLERLTAPVPADPRTSLASGELSGLGVPASSIADDTLPRSPRSAIGDDRPVGEGLESLTWQVPDAEPGQVPVTTAVQRRVVEAYTGLHGHPLEHDGRTAAAQRRSRWKLSLRSGVSLILLITVMVAIVLSLESWNRAEVSRELGQDQREVAATDGSHGENVAAEVEGFHIEADSGEGGRNEVEEDPTPADAGEPSALTVFVHVAGQVVSPGLYELPVDARVYDAIEAAGGPTDSADTDAINLASPLIDGQQLFVPKPGELPPPMDTANGQALDGQLSQDSTATSVNPTGTGAASGGGRVNINTATAEQLDTLPGVGPAIAQRIIEFRETHGGFTTVTDLRSVSGIGPAMMRKLQDLVTVDGP</sequence>
<dbReference type="InterPro" id="IPR004509">
    <property type="entry name" value="Competence_ComEA_HhH"/>
</dbReference>
<feature type="transmembrane region" description="Helical" evidence="2">
    <location>
        <begin position="116"/>
        <end position="138"/>
    </location>
</feature>
<dbReference type="Pfam" id="PF10531">
    <property type="entry name" value="SLBB"/>
    <property type="match status" value="1"/>
</dbReference>
<dbReference type="Pfam" id="PF12836">
    <property type="entry name" value="HHH_3"/>
    <property type="match status" value="1"/>
</dbReference>
<feature type="domain" description="Helix-hairpin-helix DNA-binding motif class 1" evidence="3">
    <location>
        <begin position="344"/>
        <end position="363"/>
    </location>
</feature>
<dbReference type="Proteomes" id="UP001597391">
    <property type="component" value="Unassembled WGS sequence"/>
</dbReference>
<dbReference type="NCBIfam" id="TIGR00426">
    <property type="entry name" value="competence protein ComEA helix-hairpin-helix repeat region"/>
    <property type="match status" value="1"/>
</dbReference>
<evidence type="ECO:0000313" key="4">
    <source>
        <dbReference type="EMBL" id="MFD2839147.1"/>
    </source>
</evidence>
<dbReference type="PANTHER" id="PTHR21180:SF32">
    <property type="entry name" value="ENDONUCLEASE_EXONUCLEASE_PHOSPHATASE FAMILY DOMAIN-CONTAINING PROTEIN 1"/>
    <property type="match status" value="1"/>
</dbReference>
<keyword evidence="2" id="KW-1133">Transmembrane helix</keyword>
<evidence type="ECO:0000313" key="5">
    <source>
        <dbReference type="Proteomes" id="UP001597391"/>
    </source>
</evidence>
<dbReference type="SMART" id="SM00278">
    <property type="entry name" value="HhH1"/>
    <property type="match status" value="2"/>
</dbReference>
<dbReference type="InterPro" id="IPR019554">
    <property type="entry name" value="Soluble_ligand-bd"/>
</dbReference>
<protein>
    <submittedName>
        <fullName evidence="4">Helix-hairpin-helix domain-containing protein</fullName>
    </submittedName>
</protein>
<feature type="region of interest" description="Disordered" evidence="1">
    <location>
        <begin position="176"/>
        <end position="200"/>
    </location>
</feature>
<keyword evidence="2" id="KW-0812">Transmembrane</keyword>
<dbReference type="RefSeq" id="WP_377464577.1">
    <property type="nucleotide sequence ID" value="NZ_JBHUOP010000001.1"/>
</dbReference>
<keyword evidence="5" id="KW-1185">Reference proteome</keyword>
<proteinExistence type="predicted"/>
<comment type="caution">
    <text evidence="4">The sequence shown here is derived from an EMBL/GenBank/DDBJ whole genome shotgun (WGS) entry which is preliminary data.</text>
</comment>
<feature type="compositionally biased region" description="Basic and acidic residues" evidence="1">
    <location>
        <begin position="176"/>
        <end position="188"/>
    </location>
</feature>
<dbReference type="InterPro" id="IPR003583">
    <property type="entry name" value="Hlx-hairpin-Hlx_DNA-bd_motif"/>
</dbReference>
<reference evidence="5" key="1">
    <citation type="journal article" date="2019" name="Int. J. Syst. Evol. Microbiol.">
        <title>The Global Catalogue of Microorganisms (GCM) 10K type strain sequencing project: providing services to taxonomists for standard genome sequencing and annotation.</title>
        <authorList>
            <consortium name="The Broad Institute Genomics Platform"/>
            <consortium name="The Broad Institute Genome Sequencing Center for Infectious Disease"/>
            <person name="Wu L."/>
            <person name="Ma J."/>
        </authorList>
    </citation>
    <scope>NUCLEOTIDE SEQUENCE [LARGE SCALE GENOMIC DNA]</scope>
    <source>
        <strain evidence="5">KCTC 33576</strain>
    </source>
</reference>
<gene>
    <name evidence="4" type="ORF">ACFSYH_00970</name>
</gene>
<dbReference type="SUPFAM" id="SSF47781">
    <property type="entry name" value="RuvA domain 2-like"/>
    <property type="match status" value="1"/>
</dbReference>
<feature type="region of interest" description="Disordered" evidence="1">
    <location>
        <begin position="263"/>
        <end position="306"/>
    </location>
</feature>
<feature type="region of interest" description="Disordered" evidence="1">
    <location>
        <begin position="1"/>
        <end position="60"/>
    </location>
</feature>
<evidence type="ECO:0000256" key="1">
    <source>
        <dbReference type="SAM" id="MobiDB-lite"/>
    </source>
</evidence>
<feature type="compositionally biased region" description="Basic and acidic residues" evidence="1">
    <location>
        <begin position="1"/>
        <end position="11"/>
    </location>
</feature>
<keyword evidence="2" id="KW-0472">Membrane</keyword>
<dbReference type="Gene3D" id="3.10.560.10">
    <property type="entry name" value="Outer membrane lipoprotein wza domain like"/>
    <property type="match status" value="1"/>
</dbReference>
<feature type="domain" description="Helix-hairpin-helix DNA-binding motif class 1" evidence="3">
    <location>
        <begin position="314"/>
        <end position="333"/>
    </location>
</feature>
<accession>A0ABW5XBD6</accession>
<dbReference type="PANTHER" id="PTHR21180">
    <property type="entry name" value="ENDONUCLEASE/EXONUCLEASE/PHOSPHATASE FAMILY DOMAIN-CONTAINING PROTEIN 1"/>
    <property type="match status" value="1"/>
</dbReference>
<evidence type="ECO:0000256" key="2">
    <source>
        <dbReference type="SAM" id="Phobius"/>
    </source>
</evidence>
<dbReference type="EMBL" id="JBHUOP010000001">
    <property type="protein sequence ID" value="MFD2839147.1"/>
    <property type="molecule type" value="Genomic_DNA"/>
</dbReference>
<evidence type="ECO:0000259" key="3">
    <source>
        <dbReference type="SMART" id="SM00278"/>
    </source>
</evidence>